<keyword evidence="2" id="KW-1185">Reference proteome</keyword>
<name>A0ABQ9E6P9_TEGGR</name>
<comment type="caution">
    <text evidence="1">The sequence shown here is derived from an EMBL/GenBank/DDBJ whole genome shotgun (WGS) entry which is preliminary data.</text>
</comment>
<reference evidence="1 2" key="1">
    <citation type="submission" date="2022-12" db="EMBL/GenBank/DDBJ databases">
        <title>Chromosome-level genome of Tegillarca granosa.</title>
        <authorList>
            <person name="Kim J."/>
        </authorList>
    </citation>
    <scope>NUCLEOTIDE SEQUENCE [LARGE SCALE GENOMIC DNA]</scope>
    <source>
        <strain evidence="1">Teg-2019</strain>
        <tissue evidence="1">Adductor muscle</tissue>
    </source>
</reference>
<protein>
    <submittedName>
        <fullName evidence="1">Uncharacterized protein</fullName>
    </submittedName>
</protein>
<gene>
    <name evidence="1" type="ORF">KUTeg_021610</name>
</gene>
<dbReference type="EMBL" id="JARBDR010000919">
    <property type="protein sequence ID" value="KAJ8300091.1"/>
    <property type="molecule type" value="Genomic_DNA"/>
</dbReference>
<evidence type="ECO:0000313" key="1">
    <source>
        <dbReference type="EMBL" id="KAJ8300091.1"/>
    </source>
</evidence>
<accession>A0ABQ9E6P9</accession>
<organism evidence="1 2">
    <name type="scientific">Tegillarca granosa</name>
    <name type="common">Malaysian cockle</name>
    <name type="synonym">Anadara granosa</name>
    <dbReference type="NCBI Taxonomy" id="220873"/>
    <lineage>
        <taxon>Eukaryota</taxon>
        <taxon>Metazoa</taxon>
        <taxon>Spiralia</taxon>
        <taxon>Lophotrochozoa</taxon>
        <taxon>Mollusca</taxon>
        <taxon>Bivalvia</taxon>
        <taxon>Autobranchia</taxon>
        <taxon>Pteriomorphia</taxon>
        <taxon>Arcoida</taxon>
        <taxon>Arcoidea</taxon>
        <taxon>Arcidae</taxon>
        <taxon>Tegillarca</taxon>
    </lineage>
</organism>
<sequence length="70" mass="7609">MHAENGNHIIGRAIPVSSLEEVRSALSALQTVPSVPIALQMNRALFTTASMTMANIEEVRSRCNEGGWDK</sequence>
<dbReference type="Proteomes" id="UP001217089">
    <property type="component" value="Unassembled WGS sequence"/>
</dbReference>
<proteinExistence type="predicted"/>
<evidence type="ECO:0000313" key="2">
    <source>
        <dbReference type="Proteomes" id="UP001217089"/>
    </source>
</evidence>